<comment type="caution">
    <text evidence="2">The sequence shown here is derived from an EMBL/GenBank/DDBJ whole genome shotgun (WGS) entry which is preliminary data.</text>
</comment>
<dbReference type="Gene3D" id="2.30.40.10">
    <property type="entry name" value="Urease, subunit C, domain 1"/>
    <property type="match status" value="1"/>
</dbReference>
<feature type="domain" description="Amidohydrolase-related" evidence="1">
    <location>
        <begin position="55"/>
        <end position="389"/>
    </location>
</feature>
<dbReference type="SUPFAM" id="SSF51338">
    <property type="entry name" value="Composite domain of metallo-dependent hydrolases"/>
    <property type="match status" value="2"/>
</dbReference>
<dbReference type="Pfam" id="PF01979">
    <property type="entry name" value="Amidohydro_1"/>
    <property type="match status" value="1"/>
</dbReference>
<dbReference type="EMBL" id="LKCW01000158">
    <property type="protein sequence ID" value="KPM37682.1"/>
    <property type="molecule type" value="Genomic_DNA"/>
</dbReference>
<dbReference type="STRING" id="78410.A0A0P7ASX4"/>
<sequence length="393" mass="42461">MPSTLTHNVRIFDGESVISSDGCILFENSSIKLVSVTTPSPLPTVDIVINGENHTVLPGLIDGHVHAHSGVPDVELAIKFGVTTVLDMMSAPEELVHLREATRGRTDVADFRSAGNAALVDGGWPAPIAIRHHPDKVAQMVLTWNSYLKMIQEKGLAIFGEPLPHPSPELNKALVEAAHVHGLIAVVHAFSQDDTMEVLEAGVDGLAHCFFDKAPVPAVLDAYKRNNSFCVPTLVVVTSLTGHEVDGAKEHVERDLAGKVMREELKMCYCQRLMMATEGCNVQFAYETVKMLKEAGIDIIAGTDSGPGVLGTAFGLALHQELSLYTTRCDFTGAEALRSATVNPARRFRLSDRGRLAPGMRADAVMVEGDPTVDIRCSLNIVSVWREGEALRS</sequence>
<dbReference type="InterPro" id="IPR051781">
    <property type="entry name" value="Metallo-dep_Hydrolase"/>
</dbReference>
<evidence type="ECO:0000313" key="2">
    <source>
        <dbReference type="EMBL" id="KPM37682.1"/>
    </source>
</evidence>
<dbReference type="Gene3D" id="3.30.110.90">
    <property type="entry name" value="Amidohydrolase"/>
    <property type="match status" value="1"/>
</dbReference>
<evidence type="ECO:0000313" key="3">
    <source>
        <dbReference type="Proteomes" id="UP000050424"/>
    </source>
</evidence>
<name>A0A0P7ASX4_9HYPO</name>
<dbReference type="Gene3D" id="1.20.58.520">
    <property type="entry name" value="Amidohydrolase"/>
    <property type="match status" value="1"/>
</dbReference>
<dbReference type="InterPro" id="IPR032466">
    <property type="entry name" value="Metal_Hydrolase"/>
</dbReference>
<protein>
    <recommendedName>
        <fullName evidence="1">Amidohydrolase-related domain-containing protein</fullName>
    </recommendedName>
</protein>
<keyword evidence="3" id="KW-1185">Reference proteome</keyword>
<dbReference type="GO" id="GO:0016810">
    <property type="term" value="F:hydrolase activity, acting on carbon-nitrogen (but not peptide) bonds"/>
    <property type="evidence" value="ECO:0007669"/>
    <property type="project" value="InterPro"/>
</dbReference>
<dbReference type="InterPro" id="IPR011059">
    <property type="entry name" value="Metal-dep_hydrolase_composite"/>
</dbReference>
<proteinExistence type="predicted"/>
<dbReference type="PANTHER" id="PTHR43135:SF3">
    <property type="entry name" value="ALPHA-D-RIBOSE 1-METHYLPHOSPHONATE 5-TRIPHOSPHATE DIPHOSPHATASE"/>
    <property type="match status" value="1"/>
</dbReference>
<dbReference type="Proteomes" id="UP000050424">
    <property type="component" value="Unassembled WGS sequence"/>
</dbReference>
<dbReference type="SUPFAM" id="SSF51556">
    <property type="entry name" value="Metallo-dependent hydrolases"/>
    <property type="match status" value="1"/>
</dbReference>
<dbReference type="OrthoDB" id="194468at2759"/>
<evidence type="ECO:0000259" key="1">
    <source>
        <dbReference type="Pfam" id="PF01979"/>
    </source>
</evidence>
<gene>
    <name evidence="2" type="ORF">AK830_g8891</name>
</gene>
<dbReference type="InterPro" id="IPR006680">
    <property type="entry name" value="Amidohydro-rel"/>
</dbReference>
<organism evidence="2 3">
    <name type="scientific">Neonectria ditissima</name>
    <dbReference type="NCBI Taxonomy" id="78410"/>
    <lineage>
        <taxon>Eukaryota</taxon>
        <taxon>Fungi</taxon>
        <taxon>Dikarya</taxon>
        <taxon>Ascomycota</taxon>
        <taxon>Pezizomycotina</taxon>
        <taxon>Sordariomycetes</taxon>
        <taxon>Hypocreomycetidae</taxon>
        <taxon>Hypocreales</taxon>
        <taxon>Nectriaceae</taxon>
        <taxon>Neonectria</taxon>
    </lineage>
</organism>
<reference evidence="2 3" key="1">
    <citation type="submission" date="2015-09" db="EMBL/GenBank/DDBJ databases">
        <title>Draft genome of a European isolate of the apple canker pathogen Neonectria ditissima.</title>
        <authorList>
            <person name="Gomez-Cortecero A."/>
            <person name="Harrison R.J."/>
            <person name="Armitage A.D."/>
        </authorList>
    </citation>
    <scope>NUCLEOTIDE SEQUENCE [LARGE SCALE GENOMIC DNA]</scope>
    <source>
        <strain evidence="2 3">R09/05</strain>
    </source>
</reference>
<dbReference type="PANTHER" id="PTHR43135">
    <property type="entry name" value="ALPHA-D-RIBOSE 1-METHYLPHOSPHONATE 5-TRIPHOSPHATE DIPHOSPHATASE"/>
    <property type="match status" value="1"/>
</dbReference>
<accession>A0A0P7ASX4</accession>
<dbReference type="Gene3D" id="3.40.50.10910">
    <property type="entry name" value="Amidohydrolase"/>
    <property type="match status" value="1"/>
</dbReference>
<dbReference type="AlphaFoldDB" id="A0A0P7ASX4"/>